<proteinExistence type="predicted"/>
<protein>
    <recommendedName>
        <fullName evidence="3">Reverse transcriptase domain-containing protein</fullName>
    </recommendedName>
</protein>
<dbReference type="Proteomes" id="UP001151760">
    <property type="component" value="Unassembled WGS sequence"/>
</dbReference>
<evidence type="ECO:0000313" key="1">
    <source>
        <dbReference type="EMBL" id="GJT23865.1"/>
    </source>
</evidence>
<comment type="caution">
    <text evidence="1">The sequence shown here is derived from an EMBL/GenBank/DDBJ whole genome shotgun (WGS) entry which is preliminary data.</text>
</comment>
<reference evidence="1" key="2">
    <citation type="submission" date="2022-01" db="EMBL/GenBank/DDBJ databases">
        <authorList>
            <person name="Yamashiro T."/>
            <person name="Shiraishi A."/>
            <person name="Satake H."/>
            <person name="Nakayama K."/>
        </authorList>
    </citation>
    <scope>NUCLEOTIDE SEQUENCE</scope>
</reference>
<evidence type="ECO:0008006" key="3">
    <source>
        <dbReference type="Google" id="ProtNLM"/>
    </source>
</evidence>
<reference evidence="1" key="1">
    <citation type="journal article" date="2022" name="Int. J. Mol. Sci.">
        <title>Draft Genome of Tanacetum Coccineum: Genomic Comparison of Closely Related Tanacetum-Family Plants.</title>
        <authorList>
            <person name="Yamashiro T."/>
            <person name="Shiraishi A."/>
            <person name="Nakayama K."/>
            <person name="Satake H."/>
        </authorList>
    </citation>
    <scope>NUCLEOTIDE SEQUENCE</scope>
</reference>
<keyword evidence="2" id="KW-1185">Reference proteome</keyword>
<accession>A0ABQ5CA14</accession>
<gene>
    <name evidence="1" type="ORF">Tco_0893802</name>
</gene>
<sequence>MFPSFKEVPEQELCSDDESIKANEEANNLNLGDENDSEVVSDDIFCKEIQSPYHPIGLSSRVMEDTVPADVYSSPVGSKPIHGSHKGGSLLEVLDGNDLISSGVSRCILLPIELTKQMQDIKSTAVRDQMQKAKIQWAVEGDENSKFLSMVQDTVVSRVAELGMASVLVNGSPTSEFQFHCGLKQGDPLAPYLFILVMESLHLSVSRTVEAGIFTDNAWDDMVGNIKSSFRSGRLLPLHKEDVFTVTKGGFRYANSLLGKIIVRGGWNSAAQKHQDLDRSKISDLVDEVLLPKENVATDGIKTIPIKICNVLQEDTSHLSFPVTGFSYSQAYMSMVGTYLSPVDSYCGWLEWFKSIRWLQA</sequence>
<name>A0ABQ5CA14_9ASTR</name>
<dbReference type="EMBL" id="BQNB010014089">
    <property type="protein sequence ID" value="GJT23865.1"/>
    <property type="molecule type" value="Genomic_DNA"/>
</dbReference>
<organism evidence="1 2">
    <name type="scientific">Tanacetum coccineum</name>
    <dbReference type="NCBI Taxonomy" id="301880"/>
    <lineage>
        <taxon>Eukaryota</taxon>
        <taxon>Viridiplantae</taxon>
        <taxon>Streptophyta</taxon>
        <taxon>Embryophyta</taxon>
        <taxon>Tracheophyta</taxon>
        <taxon>Spermatophyta</taxon>
        <taxon>Magnoliopsida</taxon>
        <taxon>eudicotyledons</taxon>
        <taxon>Gunneridae</taxon>
        <taxon>Pentapetalae</taxon>
        <taxon>asterids</taxon>
        <taxon>campanulids</taxon>
        <taxon>Asterales</taxon>
        <taxon>Asteraceae</taxon>
        <taxon>Asteroideae</taxon>
        <taxon>Anthemideae</taxon>
        <taxon>Anthemidinae</taxon>
        <taxon>Tanacetum</taxon>
    </lineage>
</organism>
<evidence type="ECO:0000313" key="2">
    <source>
        <dbReference type="Proteomes" id="UP001151760"/>
    </source>
</evidence>